<evidence type="ECO:0000256" key="1">
    <source>
        <dbReference type="SAM" id="MobiDB-lite"/>
    </source>
</evidence>
<protein>
    <submittedName>
        <fullName evidence="2">Uncharacterized protein</fullName>
    </submittedName>
</protein>
<keyword evidence="3" id="KW-1185">Reference proteome</keyword>
<dbReference type="PANTHER" id="PTHR14614">
    <property type="entry name" value="HEPATOCELLULAR CARCINOMA-ASSOCIATED ANTIGEN"/>
    <property type="match status" value="1"/>
</dbReference>
<gene>
    <name evidence="2" type="ORF">CALCODRAFT_557880</name>
</gene>
<dbReference type="Gene3D" id="3.40.50.150">
    <property type="entry name" value="Vaccinia Virus protein VP39"/>
    <property type="match status" value="1"/>
</dbReference>
<dbReference type="EMBL" id="KV424055">
    <property type="protein sequence ID" value="KZT52808.1"/>
    <property type="molecule type" value="Genomic_DNA"/>
</dbReference>
<evidence type="ECO:0000313" key="2">
    <source>
        <dbReference type="EMBL" id="KZT52808.1"/>
    </source>
</evidence>
<dbReference type="GO" id="GO:0008757">
    <property type="term" value="F:S-adenosylmethionine-dependent methyltransferase activity"/>
    <property type="evidence" value="ECO:0007669"/>
    <property type="project" value="UniProtKB-ARBA"/>
</dbReference>
<dbReference type="AlphaFoldDB" id="A0A165DHM7"/>
<reference evidence="2 3" key="1">
    <citation type="journal article" date="2016" name="Mol. Biol. Evol.">
        <title>Comparative Genomics of Early-Diverging Mushroom-Forming Fungi Provides Insights into the Origins of Lignocellulose Decay Capabilities.</title>
        <authorList>
            <person name="Nagy L.G."/>
            <person name="Riley R."/>
            <person name="Tritt A."/>
            <person name="Adam C."/>
            <person name="Daum C."/>
            <person name="Floudas D."/>
            <person name="Sun H."/>
            <person name="Yadav J.S."/>
            <person name="Pangilinan J."/>
            <person name="Larsson K.H."/>
            <person name="Matsuura K."/>
            <person name="Barry K."/>
            <person name="Labutti K."/>
            <person name="Kuo R."/>
            <person name="Ohm R.A."/>
            <person name="Bhattacharya S.S."/>
            <person name="Shirouzu T."/>
            <person name="Yoshinaga Y."/>
            <person name="Martin F.M."/>
            <person name="Grigoriev I.V."/>
            <person name="Hibbett D.S."/>
        </authorList>
    </citation>
    <scope>NUCLEOTIDE SEQUENCE [LARGE SCALE GENOMIC DNA]</scope>
    <source>
        <strain evidence="2 3">HHB12733</strain>
    </source>
</reference>
<dbReference type="GO" id="GO:0005829">
    <property type="term" value="C:cytosol"/>
    <property type="evidence" value="ECO:0007669"/>
    <property type="project" value="TreeGrafter"/>
</dbReference>
<dbReference type="Pfam" id="PF10294">
    <property type="entry name" value="Methyltransf_16"/>
    <property type="match status" value="1"/>
</dbReference>
<name>A0A165DHM7_9BASI</name>
<evidence type="ECO:0000313" key="3">
    <source>
        <dbReference type="Proteomes" id="UP000076842"/>
    </source>
</evidence>
<dbReference type="GO" id="GO:0032991">
    <property type="term" value="C:protein-containing complex"/>
    <property type="evidence" value="ECO:0007669"/>
    <property type="project" value="TreeGrafter"/>
</dbReference>
<dbReference type="InterPro" id="IPR019410">
    <property type="entry name" value="Methyltransf_16"/>
</dbReference>
<organism evidence="2 3">
    <name type="scientific">Calocera cornea HHB12733</name>
    <dbReference type="NCBI Taxonomy" id="1353952"/>
    <lineage>
        <taxon>Eukaryota</taxon>
        <taxon>Fungi</taxon>
        <taxon>Dikarya</taxon>
        <taxon>Basidiomycota</taxon>
        <taxon>Agaricomycotina</taxon>
        <taxon>Dacrymycetes</taxon>
        <taxon>Dacrymycetales</taxon>
        <taxon>Dacrymycetaceae</taxon>
        <taxon>Calocera</taxon>
    </lineage>
</organism>
<sequence>MAASTPPLVNLPPGSERVTDADEEVFLLYSLLSSSSPGSEPESGLGFVDAKKGEITVSFDIPPPLVEASSPHLHGTTGTKHRDRHRRRRSSGKMDTEGKHIEVTLAQDLGGLRNRKGDTGSVLWRASMHLAQQLLQEHHYPPTPPLTPLLSPCHLPSAHILELGSGTGLLPVLLSPLVRNYTATDLAALLPLLRKNAASNGVGEKVAVEELDWAALMGLSEERRKLYFPLPDPPELVLAVDCLYNPSLLRPFLATLSYLCHPSTPTPSSPSDPSDPYDPPQKRPVALVMSELRDPEVMREFLALWLELDRDQGGWE</sequence>
<dbReference type="OrthoDB" id="2529286at2759"/>
<accession>A0A165DHM7</accession>
<feature type="compositionally biased region" description="Basic residues" evidence="1">
    <location>
        <begin position="79"/>
        <end position="91"/>
    </location>
</feature>
<dbReference type="InterPro" id="IPR029063">
    <property type="entry name" value="SAM-dependent_MTases_sf"/>
</dbReference>
<dbReference type="InParanoid" id="A0A165DHM7"/>
<feature type="region of interest" description="Disordered" evidence="1">
    <location>
        <begin position="263"/>
        <end position="283"/>
    </location>
</feature>
<dbReference type="SUPFAM" id="SSF53335">
    <property type="entry name" value="S-adenosyl-L-methionine-dependent methyltransferases"/>
    <property type="match status" value="1"/>
</dbReference>
<dbReference type="PANTHER" id="PTHR14614:SF109">
    <property type="entry name" value="RIBOSOMAL LYSINE N-METHYLTRANSFERASE 5"/>
    <property type="match status" value="1"/>
</dbReference>
<feature type="non-terminal residue" evidence="2">
    <location>
        <position position="316"/>
    </location>
</feature>
<dbReference type="Proteomes" id="UP000076842">
    <property type="component" value="Unassembled WGS sequence"/>
</dbReference>
<dbReference type="STRING" id="1353952.A0A165DHM7"/>
<feature type="region of interest" description="Disordered" evidence="1">
    <location>
        <begin position="65"/>
        <end position="96"/>
    </location>
</feature>
<proteinExistence type="predicted"/>